<dbReference type="AlphaFoldDB" id="A0AAV7WAS5"/>
<evidence type="ECO:0000313" key="1">
    <source>
        <dbReference type="EMBL" id="KAJ1209686.1"/>
    </source>
</evidence>
<dbReference type="PANTHER" id="PTHR33198">
    <property type="entry name" value="ANK_REP_REGION DOMAIN-CONTAINING PROTEIN-RELATED"/>
    <property type="match status" value="1"/>
</dbReference>
<sequence>MLTRARVLVSRCFEGRSVYKHLPDVQADEGEELDEFQEALKKLANRFDAPPSIVISRRTFFRGEQKSGEDVNTYISVLRKLASECCFDTFTDQLIRDQFICHCSDKAIKQKLLSLRDPSLSDSIRIAKSIETAIKSAKELECAHAEQVNVVQRSDDRRKTTAFSHNKVEANK</sequence>
<gene>
    <name evidence="1" type="ORF">NDU88_005059</name>
</gene>
<dbReference type="PANTHER" id="PTHR33198:SF19">
    <property type="entry name" value="CCHC-TYPE DOMAIN-CONTAINING PROTEIN"/>
    <property type="match status" value="1"/>
</dbReference>
<comment type="caution">
    <text evidence="1">The sequence shown here is derived from an EMBL/GenBank/DDBJ whole genome shotgun (WGS) entry which is preliminary data.</text>
</comment>
<reference evidence="1" key="1">
    <citation type="journal article" date="2022" name="bioRxiv">
        <title>Sequencing and chromosome-scale assembly of the giantPleurodeles waltlgenome.</title>
        <authorList>
            <person name="Brown T."/>
            <person name="Elewa A."/>
            <person name="Iarovenko S."/>
            <person name="Subramanian E."/>
            <person name="Araus A.J."/>
            <person name="Petzold A."/>
            <person name="Susuki M."/>
            <person name="Suzuki K.-i.T."/>
            <person name="Hayashi T."/>
            <person name="Toyoda A."/>
            <person name="Oliveira C."/>
            <person name="Osipova E."/>
            <person name="Leigh N.D."/>
            <person name="Simon A."/>
            <person name="Yun M.H."/>
        </authorList>
    </citation>
    <scope>NUCLEOTIDE SEQUENCE</scope>
    <source>
        <strain evidence="1">20211129_DDA</strain>
        <tissue evidence="1">Liver</tissue>
    </source>
</reference>
<keyword evidence="2" id="KW-1185">Reference proteome</keyword>
<feature type="non-terminal residue" evidence="1">
    <location>
        <position position="172"/>
    </location>
</feature>
<name>A0AAV7WAS5_PLEWA</name>
<evidence type="ECO:0008006" key="3">
    <source>
        <dbReference type="Google" id="ProtNLM"/>
    </source>
</evidence>
<evidence type="ECO:0000313" key="2">
    <source>
        <dbReference type="Proteomes" id="UP001066276"/>
    </source>
</evidence>
<organism evidence="1 2">
    <name type="scientific">Pleurodeles waltl</name>
    <name type="common">Iberian ribbed newt</name>
    <dbReference type="NCBI Taxonomy" id="8319"/>
    <lineage>
        <taxon>Eukaryota</taxon>
        <taxon>Metazoa</taxon>
        <taxon>Chordata</taxon>
        <taxon>Craniata</taxon>
        <taxon>Vertebrata</taxon>
        <taxon>Euteleostomi</taxon>
        <taxon>Amphibia</taxon>
        <taxon>Batrachia</taxon>
        <taxon>Caudata</taxon>
        <taxon>Salamandroidea</taxon>
        <taxon>Salamandridae</taxon>
        <taxon>Pleurodelinae</taxon>
        <taxon>Pleurodeles</taxon>
    </lineage>
</organism>
<protein>
    <recommendedName>
        <fullName evidence="3">Retrotransposon gag domain-containing protein</fullName>
    </recommendedName>
</protein>
<accession>A0AAV7WAS5</accession>
<dbReference type="EMBL" id="JANPWB010000002">
    <property type="protein sequence ID" value="KAJ1209686.1"/>
    <property type="molecule type" value="Genomic_DNA"/>
</dbReference>
<proteinExistence type="predicted"/>
<dbReference type="Proteomes" id="UP001066276">
    <property type="component" value="Chromosome 1_2"/>
</dbReference>